<dbReference type="Gene3D" id="3.40.50.150">
    <property type="entry name" value="Vaccinia Virus protein VP39"/>
    <property type="match status" value="2"/>
</dbReference>
<organism evidence="8 9">
    <name type="scientific">Jiangella alba</name>
    <dbReference type="NCBI Taxonomy" id="561176"/>
    <lineage>
        <taxon>Bacteria</taxon>
        <taxon>Bacillati</taxon>
        <taxon>Actinomycetota</taxon>
        <taxon>Actinomycetes</taxon>
        <taxon>Jiangellales</taxon>
        <taxon>Jiangellaceae</taxon>
        <taxon>Jiangella</taxon>
    </lineage>
</organism>
<evidence type="ECO:0000256" key="5">
    <source>
        <dbReference type="ARBA" id="ARBA00060542"/>
    </source>
</evidence>
<protein>
    <submittedName>
        <fullName evidence="8">Glycine/sarcosine N-methyltransferase</fullName>
    </submittedName>
</protein>
<dbReference type="GO" id="GO:0019286">
    <property type="term" value="P:glycine betaine biosynthetic process from glycine"/>
    <property type="evidence" value="ECO:0007669"/>
    <property type="project" value="UniProtKB-ARBA"/>
</dbReference>
<dbReference type="FunFam" id="3.40.50.150:FF:000461">
    <property type="entry name" value="Sarcosine/dimethylglycine N-methyltransferase"/>
    <property type="match status" value="1"/>
</dbReference>
<dbReference type="InterPro" id="IPR013216">
    <property type="entry name" value="Methyltransf_11"/>
</dbReference>
<evidence type="ECO:0000256" key="4">
    <source>
        <dbReference type="ARBA" id="ARBA00022691"/>
    </source>
</evidence>
<dbReference type="InterPro" id="IPR029063">
    <property type="entry name" value="SAM-dependent_MTases_sf"/>
</dbReference>
<dbReference type="Proteomes" id="UP000181980">
    <property type="component" value="Unassembled WGS sequence"/>
</dbReference>
<evidence type="ECO:0000313" key="9">
    <source>
        <dbReference type="Proteomes" id="UP000181980"/>
    </source>
</evidence>
<sequence length="568" mass="63670">MPGSDQKGLQHIAETTAIPDAPQDFGDNPLDVRATDHYTAEYVASFVEKWDELIDWKRRYESEGSFFIDQLRSRGVRKVLDVATGTGFHSVRLLEEGFETVSADGSPDMLAKAFANGLRHGGHILRVVHADWRWLNRDVHGEYDAIVCLGNSFTHLFSERDRRKALAEFYAMLKHDGVLILDQRNYDAILDDGFASKHTYYYCGEDVSAEPEHVDDGLARFRYRFSDGSEYHLNMFPLRKDYARRLMREVGFQKVETYGDFQQTYADERPDFYIHVAEKSYVPDEELTDHYSAAVQTARDYYNSADADGFYATVWGGEDIHVGTYAAADEDIAVASRRTVATMAALVDVAPQQRVLDVGSGYGGAARYLASTFGCSVTCLNLSEVENERNRRLTAAQGLDGLVDVVDGSFEDLPFEDQAFDVVWSQDAFLHSGDRARVLEEAARVLRPGGVVVFTDPMAANDAPPASLAPILRRLHLESMASPAFYTHQLGRLGLTSVEFHDRSHDLVSHYQRVLAETDRRAAELNGVVGDDYLVRMKAGLRHWIDGGSAGQLTWGIFTARREEGAQR</sequence>
<dbReference type="InterPro" id="IPR050447">
    <property type="entry name" value="Erg6_SMT_methyltransf"/>
</dbReference>
<dbReference type="InterPro" id="IPR014369">
    <property type="entry name" value="Gly/Sar_N_MeTrfase"/>
</dbReference>
<dbReference type="Pfam" id="PF13649">
    <property type="entry name" value="Methyltransf_25"/>
    <property type="match status" value="1"/>
</dbReference>
<feature type="domain" description="Methyltransferase type 11" evidence="6">
    <location>
        <begin position="356"/>
        <end position="454"/>
    </location>
</feature>
<dbReference type="Gene3D" id="3.30.46.10">
    <property type="entry name" value="Glycine N-methyltransferase, chain A, domain 1"/>
    <property type="match status" value="1"/>
</dbReference>
<dbReference type="OrthoDB" id="279734at2"/>
<reference evidence="9" key="1">
    <citation type="submission" date="2016-10" db="EMBL/GenBank/DDBJ databases">
        <authorList>
            <person name="Varghese N."/>
            <person name="Submissions S."/>
        </authorList>
    </citation>
    <scope>NUCLEOTIDE SEQUENCE [LARGE SCALE GENOMIC DNA]</scope>
    <source>
        <strain evidence="9">DSM 45237</strain>
    </source>
</reference>
<dbReference type="SUPFAM" id="SSF53335">
    <property type="entry name" value="S-adenosyl-L-methionine-dependent methyltransferases"/>
    <property type="match status" value="2"/>
</dbReference>
<dbReference type="PANTHER" id="PTHR44068">
    <property type="entry name" value="ZGC:194242"/>
    <property type="match status" value="1"/>
</dbReference>
<dbReference type="InterPro" id="IPR041698">
    <property type="entry name" value="Methyltransf_25"/>
</dbReference>
<gene>
    <name evidence="8" type="ORF">SAMN04488561_0393</name>
</gene>
<dbReference type="GO" id="GO:0032259">
    <property type="term" value="P:methylation"/>
    <property type="evidence" value="ECO:0007669"/>
    <property type="project" value="UniProtKB-KW"/>
</dbReference>
<comment type="similarity">
    <text evidence="1">Belongs to the methyltransferase superfamily.</text>
</comment>
<evidence type="ECO:0000256" key="3">
    <source>
        <dbReference type="ARBA" id="ARBA00022679"/>
    </source>
</evidence>
<dbReference type="STRING" id="561176.SAMN04488561_0393"/>
<accession>A0A1H5DFV2</accession>
<keyword evidence="9" id="KW-1185">Reference proteome</keyword>
<dbReference type="PANTHER" id="PTHR44068:SF11">
    <property type="entry name" value="GERANYL DIPHOSPHATE 2-C-METHYLTRANSFERASE"/>
    <property type="match status" value="1"/>
</dbReference>
<dbReference type="GO" id="GO:0017174">
    <property type="term" value="F:glycine N-methyltransferase activity"/>
    <property type="evidence" value="ECO:0007669"/>
    <property type="project" value="InterPro"/>
</dbReference>
<name>A0A1H5DFV2_9ACTN</name>
<evidence type="ECO:0000259" key="6">
    <source>
        <dbReference type="Pfam" id="PF08241"/>
    </source>
</evidence>
<comment type="pathway">
    <text evidence="5">Amine and polyamine biosynthesis; betaine biosynthesis via glycine pathway; betaine from glycine: step 3/3.</text>
</comment>
<keyword evidence="3 8" id="KW-0808">Transferase</keyword>
<dbReference type="CDD" id="cd02440">
    <property type="entry name" value="AdoMet_MTases"/>
    <property type="match status" value="2"/>
</dbReference>
<evidence type="ECO:0000256" key="2">
    <source>
        <dbReference type="ARBA" id="ARBA00022603"/>
    </source>
</evidence>
<keyword evidence="2 8" id="KW-0489">Methyltransferase</keyword>
<dbReference type="AlphaFoldDB" id="A0A1H5DFV2"/>
<dbReference type="EMBL" id="FNUC01000002">
    <property type="protein sequence ID" value="SED77640.1"/>
    <property type="molecule type" value="Genomic_DNA"/>
</dbReference>
<dbReference type="RefSeq" id="WP_083289051.1">
    <property type="nucleotide sequence ID" value="NZ_FNUC01000002.1"/>
</dbReference>
<evidence type="ECO:0000256" key="1">
    <source>
        <dbReference type="ARBA" id="ARBA00008361"/>
    </source>
</evidence>
<dbReference type="GO" id="GO:0052729">
    <property type="term" value="F:dimethylglycine N-methyltransferase activity"/>
    <property type="evidence" value="ECO:0007669"/>
    <property type="project" value="UniProtKB-ARBA"/>
</dbReference>
<keyword evidence="4" id="KW-0949">S-adenosyl-L-methionine</keyword>
<dbReference type="PROSITE" id="PS51600">
    <property type="entry name" value="SAM_GNMT"/>
    <property type="match status" value="1"/>
</dbReference>
<dbReference type="Pfam" id="PF08241">
    <property type="entry name" value="Methyltransf_11"/>
    <property type="match status" value="1"/>
</dbReference>
<feature type="domain" description="Methyltransferase" evidence="7">
    <location>
        <begin position="79"/>
        <end position="177"/>
    </location>
</feature>
<proteinExistence type="inferred from homology"/>
<evidence type="ECO:0000259" key="7">
    <source>
        <dbReference type="Pfam" id="PF13649"/>
    </source>
</evidence>
<evidence type="ECO:0000313" key="8">
    <source>
        <dbReference type="EMBL" id="SED77640.1"/>
    </source>
</evidence>